<feature type="domain" description="Metallo-beta-lactamase" evidence="1">
    <location>
        <begin position="28"/>
        <end position="241"/>
    </location>
</feature>
<evidence type="ECO:0000313" key="3">
    <source>
        <dbReference type="Proteomes" id="UP001300745"/>
    </source>
</evidence>
<sequence length="439" mass="47884">MTRARPPAEYVEIADGVWGLTVGQGMLSSNVYFIRDDSRWAVVDAGWPGQQDTIAAAADDLFGPDARPAAILLTHLHADHAGSTRELARRWNVPVLVHPDELPMAPGKYLPRYSNPLDRWLIGPLVRLLPARLYARVDVGDLSAVVESLDPAAAPAGLAQWAVVPTPGHTPGHVAYHRPSDGVVLTGDAVLTIAVNSITGMMRHRAELNGPPRYTTWNSTLAARSIDRLAALEPTVIAPGHGRPWTVDTAAALRAFAQRIGTPPTRRFAGLIGPVDYTAPVRYRPGPVLYRKLQPVGWLLTALGLSPRYAVVLEVPGRQTGVIHRTNLVRVSRDGADYLVSLAGESEWVRNVRAANGQVVVGGRIRRAATLAEVPDADRPEIIRAYLSRAGRTGRSWGSHAEARHYFGVAAEPGPDELRRAARRYPVFEIHYRGQHREP</sequence>
<reference evidence="2 3" key="1">
    <citation type="submission" date="2022-11" db="EMBL/GenBank/DDBJ databases">
        <title>Mycobacterium sp. nov.</title>
        <authorList>
            <person name="Papic B."/>
            <person name="Spicic S."/>
            <person name="Duvnjak S."/>
        </authorList>
    </citation>
    <scope>NUCLEOTIDE SEQUENCE [LARGE SCALE GENOMIC DNA]</scope>
    <source>
        <strain evidence="2 3">CVI_P4</strain>
    </source>
</reference>
<proteinExistence type="predicted"/>
<accession>A0ABT3S7S5</accession>
<dbReference type="Proteomes" id="UP001300745">
    <property type="component" value="Unassembled WGS sequence"/>
</dbReference>
<dbReference type="SMART" id="SM00849">
    <property type="entry name" value="Lactamase_B"/>
    <property type="match status" value="1"/>
</dbReference>
<dbReference type="Pfam" id="PF00753">
    <property type="entry name" value="Lactamase_B"/>
    <property type="match status" value="1"/>
</dbReference>
<dbReference type="Pfam" id="PF04075">
    <property type="entry name" value="F420H2_quin_red"/>
    <property type="match status" value="1"/>
</dbReference>
<protein>
    <submittedName>
        <fullName evidence="2">Nitroreductase/quinone reductase family protein</fullName>
    </submittedName>
</protein>
<organism evidence="2 3">
    <name type="scientific">Mycobacterium pinniadriaticum</name>
    <dbReference type="NCBI Taxonomy" id="2994102"/>
    <lineage>
        <taxon>Bacteria</taxon>
        <taxon>Bacillati</taxon>
        <taxon>Actinomycetota</taxon>
        <taxon>Actinomycetes</taxon>
        <taxon>Mycobacteriales</taxon>
        <taxon>Mycobacteriaceae</taxon>
        <taxon>Mycobacterium</taxon>
    </lineage>
</organism>
<dbReference type="RefSeq" id="WP_265994931.1">
    <property type="nucleotide sequence ID" value="NZ_JAPJDN010000002.1"/>
</dbReference>
<dbReference type="InterPro" id="IPR036866">
    <property type="entry name" value="RibonucZ/Hydroxyglut_hydro"/>
</dbReference>
<dbReference type="PANTHER" id="PTHR42951">
    <property type="entry name" value="METALLO-BETA-LACTAMASE DOMAIN-CONTAINING"/>
    <property type="match status" value="1"/>
</dbReference>
<dbReference type="CDD" id="cd07721">
    <property type="entry name" value="yflN-like_MBL-fold"/>
    <property type="match status" value="1"/>
</dbReference>
<dbReference type="InterPro" id="IPR012349">
    <property type="entry name" value="Split_barrel_FMN-bd"/>
</dbReference>
<dbReference type="PANTHER" id="PTHR42951:SF17">
    <property type="entry name" value="METALLO-BETA-LACTAMASE DOMAIN-CONTAINING PROTEIN"/>
    <property type="match status" value="1"/>
</dbReference>
<dbReference type="EMBL" id="JAPJDO010000002">
    <property type="protein sequence ID" value="MCX2935551.1"/>
    <property type="molecule type" value="Genomic_DNA"/>
</dbReference>
<dbReference type="InterPro" id="IPR001279">
    <property type="entry name" value="Metallo-B-lactamas"/>
</dbReference>
<gene>
    <name evidence="2" type="ORF">ORI27_02485</name>
</gene>
<dbReference type="InterPro" id="IPR050855">
    <property type="entry name" value="NDM-1-like"/>
</dbReference>
<comment type="caution">
    <text evidence="2">The sequence shown here is derived from an EMBL/GenBank/DDBJ whole genome shotgun (WGS) entry which is preliminary data.</text>
</comment>
<dbReference type="SUPFAM" id="SSF56281">
    <property type="entry name" value="Metallo-hydrolase/oxidoreductase"/>
    <property type="match status" value="1"/>
</dbReference>
<dbReference type="Gene3D" id="3.60.15.10">
    <property type="entry name" value="Ribonuclease Z/Hydroxyacylglutathione hydrolase-like"/>
    <property type="match status" value="1"/>
</dbReference>
<keyword evidence="3" id="KW-1185">Reference proteome</keyword>
<name>A0ABT3S7S5_9MYCO</name>
<evidence type="ECO:0000313" key="2">
    <source>
        <dbReference type="EMBL" id="MCX2935551.1"/>
    </source>
</evidence>
<dbReference type="Gene3D" id="2.30.110.10">
    <property type="entry name" value="Electron Transport, Fmn-binding Protein, Chain A"/>
    <property type="match status" value="1"/>
</dbReference>
<evidence type="ECO:0000259" key="1">
    <source>
        <dbReference type="SMART" id="SM00849"/>
    </source>
</evidence>
<dbReference type="InterPro" id="IPR004378">
    <property type="entry name" value="F420H2_quin_Rdtase"/>
</dbReference>